<organism evidence="2 3">
    <name type="scientific">Rhizoctonia solani</name>
    <dbReference type="NCBI Taxonomy" id="456999"/>
    <lineage>
        <taxon>Eukaryota</taxon>
        <taxon>Fungi</taxon>
        <taxon>Dikarya</taxon>
        <taxon>Basidiomycota</taxon>
        <taxon>Agaricomycotina</taxon>
        <taxon>Agaricomycetes</taxon>
        <taxon>Cantharellales</taxon>
        <taxon>Ceratobasidiaceae</taxon>
        <taxon>Rhizoctonia</taxon>
    </lineage>
</organism>
<dbReference type="InterPro" id="IPR021858">
    <property type="entry name" value="Fun_TF"/>
</dbReference>
<dbReference type="EMBL" id="CAJMWS010000559">
    <property type="protein sequence ID" value="CAE6451353.1"/>
    <property type="molecule type" value="Genomic_DNA"/>
</dbReference>
<dbReference type="Proteomes" id="UP000663846">
    <property type="component" value="Unassembled WGS sequence"/>
</dbReference>
<name>A0A8H3GJ07_9AGAM</name>
<proteinExistence type="predicted"/>
<reference evidence="2" key="1">
    <citation type="submission" date="2021-01" db="EMBL/GenBank/DDBJ databases">
        <authorList>
            <person name="Kaushik A."/>
        </authorList>
    </citation>
    <scope>NUCLEOTIDE SEQUENCE</scope>
    <source>
        <strain evidence="2">AG1-1C</strain>
    </source>
</reference>
<evidence type="ECO:0000256" key="1">
    <source>
        <dbReference type="SAM" id="MobiDB-lite"/>
    </source>
</evidence>
<evidence type="ECO:0000313" key="2">
    <source>
        <dbReference type="EMBL" id="CAE6451353.1"/>
    </source>
</evidence>
<evidence type="ECO:0000313" key="3">
    <source>
        <dbReference type="Proteomes" id="UP000663846"/>
    </source>
</evidence>
<feature type="region of interest" description="Disordered" evidence="1">
    <location>
        <begin position="92"/>
        <end position="115"/>
    </location>
</feature>
<dbReference type="Pfam" id="PF11951">
    <property type="entry name" value="Fungal_trans_2"/>
    <property type="match status" value="1"/>
</dbReference>
<sequence>MTTSEPTCVLTGSNALGADGESTLYEPTVTPWVDALAIRATSSQLVVSQQPMAPPYLTPSQASLFNALFSLSETNSIGSSASSPALDPDLNYRAPHAARSNPYSPSTLISNSDRRDLVDDDEDFEGTQEILCDIPVALAMDRTVESNSLPFVLQWHAQWLPLAMFDPYKIIYQVKETIISQFSESPTSQFRLILISEVMRTLVKRIVLDEGGRRVLRLIEGQVWQNVTGYQMQQWPTDEKKREHARKALNNVMDLILIQVVSAPLSSILRLVQSAAPVFISACPPPHPPHIRSIMLETGLNLKSFVVADLITSVTTGRQLACSEQLTGMGDRYHVPWSLDLCEELVKTEENQGLQSILGVPDQFILLFAYVDAIKKEAEALGTMVDTRIIERIEDDMHKITIFPCHSRDPSLAIGRMVVQECWREAVLIYIYMVLYGAHALDPRVKQAQKRFMKLMNTIKPGRNPDSFLVLPMIVAGVAATKPSHQLTIKSRFLNLPEFVNPNTAGNDSLRILGDIWYRTNSEGRAARWEDLREACRRITGI</sequence>
<accession>A0A8H3GJ07</accession>
<gene>
    <name evidence="2" type="ORF">RDB_LOCUS146119</name>
</gene>
<protein>
    <recommendedName>
        <fullName evidence="4">Fungal-specific transcription factor domain protein</fullName>
    </recommendedName>
</protein>
<feature type="compositionally biased region" description="Polar residues" evidence="1">
    <location>
        <begin position="101"/>
        <end position="111"/>
    </location>
</feature>
<evidence type="ECO:0008006" key="4">
    <source>
        <dbReference type="Google" id="ProtNLM"/>
    </source>
</evidence>
<dbReference type="AlphaFoldDB" id="A0A8H3GJ07"/>
<comment type="caution">
    <text evidence="2">The sequence shown here is derived from an EMBL/GenBank/DDBJ whole genome shotgun (WGS) entry which is preliminary data.</text>
</comment>